<dbReference type="AlphaFoldDB" id="A0A5C5PRA2"/>
<comment type="caution">
    <text evidence="2">The sequence shown here is derived from an EMBL/GenBank/DDBJ whole genome shotgun (WGS) entry which is preliminary data.</text>
</comment>
<evidence type="ECO:0000313" key="3">
    <source>
        <dbReference type="Proteomes" id="UP000317267"/>
    </source>
</evidence>
<proteinExistence type="predicted"/>
<dbReference type="Pfam" id="PF03050">
    <property type="entry name" value="DDE_Tnp_IS66"/>
    <property type="match status" value="1"/>
</dbReference>
<protein>
    <submittedName>
        <fullName evidence="2">Transposase</fullName>
    </submittedName>
</protein>
<name>A0A5C5PRA2_9PSED</name>
<evidence type="ECO:0000259" key="1">
    <source>
        <dbReference type="Pfam" id="PF03050"/>
    </source>
</evidence>
<dbReference type="OrthoDB" id="9800877at2"/>
<sequence length="82" mass="9005">MVAVRVFALGGLPTAYHARACLGGWNGKLVCDDFAGYKAGFELGVTQIGCMAYARKVFRLACDQQELDRRKNTALHRGLIRS</sequence>
<feature type="domain" description="Transposase IS66 central" evidence="1">
    <location>
        <begin position="15"/>
        <end position="73"/>
    </location>
</feature>
<accession>A0A5C5PRA2</accession>
<evidence type="ECO:0000313" key="2">
    <source>
        <dbReference type="EMBL" id="TWR70563.1"/>
    </source>
</evidence>
<dbReference type="Proteomes" id="UP000317267">
    <property type="component" value="Unassembled WGS sequence"/>
</dbReference>
<gene>
    <name evidence="2" type="ORF">FIV39_01900</name>
</gene>
<reference evidence="2 3" key="1">
    <citation type="submission" date="2019-06" db="EMBL/GenBank/DDBJ databases">
        <title>Pseudomonas bimorpha sp. nov. isolated from bovine raw milk and skim milk concentrate.</title>
        <authorList>
            <person name="Hofmann K."/>
            <person name="Huptas C."/>
            <person name="Doll E."/>
            <person name="Scherer S."/>
            <person name="Wenning M."/>
        </authorList>
    </citation>
    <scope>NUCLEOTIDE SEQUENCE [LARGE SCALE GENOMIC DNA]</scope>
    <source>
        <strain evidence="2 3">DSM 17515</strain>
    </source>
</reference>
<organism evidence="2 3">
    <name type="scientific">Pseudomonas grimontii</name>
    <dbReference type="NCBI Taxonomy" id="129847"/>
    <lineage>
        <taxon>Bacteria</taxon>
        <taxon>Pseudomonadati</taxon>
        <taxon>Pseudomonadota</taxon>
        <taxon>Gammaproteobacteria</taxon>
        <taxon>Pseudomonadales</taxon>
        <taxon>Pseudomonadaceae</taxon>
        <taxon>Pseudomonas</taxon>
    </lineage>
</organism>
<dbReference type="InterPro" id="IPR004291">
    <property type="entry name" value="Transposase_IS66_central"/>
</dbReference>
<dbReference type="EMBL" id="VFES01000001">
    <property type="protein sequence ID" value="TWR70563.1"/>
    <property type="molecule type" value="Genomic_DNA"/>
</dbReference>